<evidence type="ECO:0000256" key="2">
    <source>
        <dbReference type="ARBA" id="ARBA00022801"/>
    </source>
</evidence>
<evidence type="ECO:0000256" key="3">
    <source>
        <dbReference type="ARBA" id="ARBA00022839"/>
    </source>
</evidence>
<dbReference type="Pfam" id="PF03159">
    <property type="entry name" value="XRN_N"/>
    <property type="match status" value="2"/>
</dbReference>
<dbReference type="PANTHER" id="PTHR12341:SF7">
    <property type="entry name" value="5'-3' EXORIBONUCLEASE 1"/>
    <property type="match status" value="1"/>
</dbReference>
<feature type="domain" description="Xrn1 N-terminal" evidence="5">
    <location>
        <begin position="118"/>
        <end position="215"/>
    </location>
</feature>
<sequence>MGVKHFYLWYKNKFSSCVVESNNGVDVLAIDLNGLFHMCAQRIYRYGNVSAHLLYHSKIQLLPKTNLTLFRDVCEKIEYLRNAIRPRQKIVLCVDGVAGLGKMNQQRQRRFKTGATVKDVYFDPNAFTPGTKIMDHLTKYIDWYIRTMITLNPEWQTLDVIFSNEKVSGEGEHKVMQYLKGCVGIKEHVCIYGLDADLMMLGILLPHENVIIAREPEQGFIEYVNVRRFREELLKIMRWDRDYMSPDEPLFDKHCALNDFILLSFFVGNDFLPTIPTITILDGAIDIILTIYRQIGKVYGHLTHEMKTSVTSNATATTTTTTTTTTATPLLGLNRESFSRFIQEFGAVEKEMLEKKYNSQHSFFPDPLVVKHMKLVDDKHVIDLEGYKKDYYAAKYPPRTAVNTVVEEYLHGMSWILNYYKNGIPDWTWFFPFSYGPFLTDFFPYMNNNQYRLPRFRLNDPIPQFLQLLMVLPQSSKNLVPEPLSQLMDSRSVLGHYFPDNFEIDITGKRKEWEGVVILPVMNLKAFKDEYDRLEPKLSYSDRKRNIFGKNFLYRYDPTRNNVFSSFYGNIPECPVAVQIITF</sequence>
<evidence type="ECO:0000313" key="7">
    <source>
        <dbReference type="EMBL" id="QHU11905.1"/>
    </source>
</evidence>
<dbReference type="Gene3D" id="3.40.50.12390">
    <property type="match status" value="2"/>
</dbReference>
<dbReference type="GO" id="GO:0005634">
    <property type="term" value="C:nucleus"/>
    <property type="evidence" value="ECO:0007669"/>
    <property type="project" value="TreeGrafter"/>
</dbReference>
<dbReference type="Pfam" id="PF17846">
    <property type="entry name" value="XRN_M"/>
    <property type="match status" value="2"/>
</dbReference>
<dbReference type="InterPro" id="IPR027073">
    <property type="entry name" value="5_3_exoribonuclease"/>
</dbReference>
<feature type="domain" description="Xrn1 helical" evidence="6">
    <location>
        <begin position="379"/>
        <end position="556"/>
    </location>
</feature>
<keyword evidence="3" id="KW-0269">Exonuclease</keyword>
<proteinExistence type="inferred from homology"/>
<name>A0A6C0K1H2_9ZZZZ</name>
<dbReference type="GO" id="GO:0000956">
    <property type="term" value="P:nuclear-transcribed mRNA catabolic process"/>
    <property type="evidence" value="ECO:0007669"/>
    <property type="project" value="TreeGrafter"/>
</dbReference>
<keyword evidence="2" id="KW-0378">Hydrolase</keyword>
<organism evidence="7">
    <name type="scientific">viral metagenome</name>
    <dbReference type="NCBI Taxonomy" id="1070528"/>
    <lineage>
        <taxon>unclassified sequences</taxon>
        <taxon>metagenomes</taxon>
        <taxon>organismal metagenomes</taxon>
    </lineage>
</organism>
<dbReference type="PANTHER" id="PTHR12341">
    <property type="entry name" value="5'-&gt;3' EXORIBONUCLEASE"/>
    <property type="match status" value="1"/>
</dbReference>
<evidence type="ECO:0000259" key="5">
    <source>
        <dbReference type="Pfam" id="PF03159"/>
    </source>
</evidence>
<dbReference type="GO" id="GO:0004534">
    <property type="term" value="F:5'-3' RNA exonuclease activity"/>
    <property type="evidence" value="ECO:0007669"/>
    <property type="project" value="TreeGrafter"/>
</dbReference>
<dbReference type="AlphaFoldDB" id="A0A6C0K1H2"/>
<dbReference type="Gene3D" id="1.25.40.1050">
    <property type="match status" value="1"/>
</dbReference>
<feature type="domain" description="Xrn1 N-terminal" evidence="5">
    <location>
        <begin position="1"/>
        <end position="115"/>
    </location>
</feature>
<keyword evidence="1" id="KW-0540">Nuclease</keyword>
<evidence type="ECO:0008006" key="8">
    <source>
        <dbReference type="Google" id="ProtNLM"/>
    </source>
</evidence>
<dbReference type="GO" id="GO:0003723">
    <property type="term" value="F:RNA binding"/>
    <property type="evidence" value="ECO:0007669"/>
    <property type="project" value="TreeGrafter"/>
</dbReference>
<dbReference type="InterPro" id="IPR041412">
    <property type="entry name" value="Xrn1_helical"/>
</dbReference>
<feature type="domain" description="Xrn1 helical" evidence="6">
    <location>
        <begin position="251"/>
        <end position="306"/>
    </location>
</feature>
<dbReference type="EMBL" id="MN740792">
    <property type="protein sequence ID" value="QHU11905.1"/>
    <property type="molecule type" value="Genomic_DNA"/>
</dbReference>
<dbReference type="InterPro" id="IPR004859">
    <property type="entry name" value="Xrn1_N"/>
</dbReference>
<reference evidence="7" key="1">
    <citation type="journal article" date="2020" name="Nature">
        <title>Giant virus diversity and host interactions through global metagenomics.</title>
        <authorList>
            <person name="Schulz F."/>
            <person name="Roux S."/>
            <person name="Paez-Espino D."/>
            <person name="Jungbluth S."/>
            <person name="Walsh D.A."/>
            <person name="Denef V.J."/>
            <person name="McMahon K.D."/>
            <person name="Konstantinidis K.T."/>
            <person name="Eloe-Fadrosh E.A."/>
            <person name="Kyrpides N.C."/>
            <person name="Woyke T."/>
        </authorList>
    </citation>
    <scope>NUCLEOTIDE SEQUENCE</scope>
    <source>
        <strain evidence="7">GVMAG-S-1101169-75</strain>
    </source>
</reference>
<accession>A0A6C0K1H2</accession>
<protein>
    <recommendedName>
        <fullName evidence="8">Xrn1 N-terminal domain-containing protein</fullName>
    </recommendedName>
</protein>
<comment type="similarity">
    <text evidence="4">Belongs to the 5'-3' exonuclease family.</text>
</comment>
<evidence type="ECO:0000256" key="4">
    <source>
        <dbReference type="ARBA" id="ARBA00038299"/>
    </source>
</evidence>
<evidence type="ECO:0000259" key="6">
    <source>
        <dbReference type="Pfam" id="PF17846"/>
    </source>
</evidence>
<evidence type="ECO:0000256" key="1">
    <source>
        <dbReference type="ARBA" id="ARBA00022722"/>
    </source>
</evidence>